<dbReference type="SUPFAM" id="SSF49854">
    <property type="entry name" value="Spermadhesin, CUB domain"/>
    <property type="match status" value="2"/>
</dbReference>
<dbReference type="GO" id="GO:0005886">
    <property type="term" value="C:plasma membrane"/>
    <property type="evidence" value="ECO:0007669"/>
    <property type="project" value="TreeGrafter"/>
</dbReference>
<comment type="caution">
    <text evidence="2">Lacks conserved residue(s) required for the propagation of feature annotation.</text>
</comment>
<feature type="region of interest" description="Disordered" evidence="3">
    <location>
        <begin position="393"/>
        <end position="417"/>
    </location>
</feature>
<dbReference type="CDD" id="cd00041">
    <property type="entry name" value="CUB"/>
    <property type="match status" value="2"/>
</dbReference>
<protein>
    <recommendedName>
        <fullName evidence="4">CUB domain-containing protein</fullName>
    </recommendedName>
</protein>
<dbReference type="InterPro" id="IPR000859">
    <property type="entry name" value="CUB_dom"/>
</dbReference>
<feature type="domain" description="CUB" evidence="4">
    <location>
        <begin position="275"/>
        <end position="391"/>
    </location>
</feature>
<dbReference type="FunFam" id="2.60.120.290:FF:000005">
    <property type="entry name" value="Procollagen C-endopeptidase enhancer 1"/>
    <property type="match status" value="1"/>
</dbReference>
<name>A0A9D4D6U7_DREPO</name>
<evidence type="ECO:0000256" key="1">
    <source>
        <dbReference type="ARBA" id="ARBA00023157"/>
    </source>
</evidence>
<keyword evidence="6" id="KW-1185">Reference proteome</keyword>
<organism evidence="5 6">
    <name type="scientific">Dreissena polymorpha</name>
    <name type="common">Zebra mussel</name>
    <name type="synonym">Mytilus polymorpha</name>
    <dbReference type="NCBI Taxonomy" id="45954"/>
    <lineage>
        <taxon>Eukaryota</taxon>
        <taxon>Metazoa</taxon>
        <taxon>Spiralia</taxon>
        <taxon>Lophotrochozoa</taxon>
        <taxon>Mollusca</taxon>
        <taxon>Bivalvia</taxon>
        <taxon>Autobranchia</taxon>
        <taxon>Heteroconchia</taxon>
        <taxon>Euheterodonta</taxon>
        <taxon>Imparidentia</taxon>
        <taxon>Neoheterodontei</taxon>
        <taxon>Myida</taxon>
        <taxon>Dreissenoidea</taxon>
        <taxon>Dreissenidae</taxon>
        <taxon>Dreissena</taxon>
    </lineage>
</organism>
<sequence length="417" mass="47659">MDTRFSYLQTKAAMGYTFIPDQMCSSPVSASDLEWFNDDLPSPQSLPAELHFIWQARWKGVPNPPTSLQGSDAHCDSQLYPTIYTMLYWHEAALLYIINYLVTVGGVDPSKEACLASDNTYRGTACGCVVFQSYGLSHGHFYSPNYPNFYQSNFDCILYTFIGDVNEIVEIKFLNMDLEQQRTARGHECKDYIRIYSNTDRGEVNEDSRYDEEICGSLASMEEKKFYSSGRALVLEFHIGANSSEKRHTGFKGVFSFLEKSAFKTDGLLQYGTQCSYNIQSMNNHTKGNFYSPRYPQKYPRSSHCQYMFMGQETETVKVTFNLIRLPKPNHCGDYIRVYDGSNSSGKLLKQFCDHTFNNEVVLSTSPYLYIEFKSDDDKEKEGFSAEYTFLDNRWEENNPSPTSNDGSSERVTGPII</sequence>
<comment type="caution">
    <text evidence="5">The sequence shown here is derived from an EMBL/GenBank/DDBJ whole genome shotgun (WGS) entry which is preliminary data.</text>
</comment>
<feature type="compositionally biased region" description="Polar residues" evidence="3">
    <location>
        <begin position="398"/>
        <end position="411"/>
    </location>
</feature>
<feature type="non-terminal residue" evidence="5">
    <location>
        <position position="1"/>
    </location>
</feature>
<evidence type="ECO:0000256" key="2">
    <source>
        <dbReference type="PROSITE-ProRule" id="PRU00059"/>
    </source>
</evidence>
<dbReference type="EMBL" id="JAIWYP010000011">
    <property type="protein sequence ID" value="KAH3739069.1"/>
    <property type="molecule type" value="Genomic_DNA"/>
</dbReference>
<dbReference type="InterPro" id="IPR035914">
    <property type="entry name" value="Sperma_CUB_dom_sf"/>
</dbReference>
<keyword evidence="1" id="KW-1015">Disulfide bond</keyword>
<dbReference type="SMART" id="SM00042">
    <property type="entry name" value="CUB"/>
    <property type="match status" value="2"/>
</dbReference>
<accession>A0A9D4D6U7</accession>
<reference evidence="5" key="1">
    <citation type="journal article" date="2019" name="bioRxiv">
        <title>The Genome of the Zebra Mussel, Dreissena polymorpha: A Resource for Invasive Species Research.</title>
        <authorList>
            <person name="McCartney M.A."/>
            <person name="Auch B."/>
            <person name="Kono T."/>
            <person name="Mallez S."/>
            <person name="Zhang Y."/>
            <person name="Obille A."/>
            <person name="Becker A."/>
            <person name="Abrahante J.E."/>
            <person name="Garbe J."/>
            <person name="Badalamenti J.P."/>
            <person name="Herman A."/>
            <person name="Mangelson H."/>
            <person name="Liachko I."/>
            <person name="Sullivan S."/>
            <person name="Sone E.D."/>
            <person name="Koren S."/>
            <person name="Silverstein K.A.T."/>
            <person name="Beckman K.B."/>
            <person name="Gohl D.M."/>
        </authorList>
    </citation>
    <scope>NUCLEOTIDE SEQUENCE</scope>
    <source>
        <strain evidence="5">Duluth1</strain>
        <tissue evidence="5">Whole animal</tissue>
    </source>
</reference>
<feature type="domain" description="CUB" evidence="4">
    <location>
        <begin position="126"/>
        <end position="258"/>
    </location>
</feature>
<proteinExistence type="predicted"/>
<evidence type="ECO:0000256" key="3">
    <source>
        <dbReference type="SAM" id="MobiDB-lite"/>
    </source>
</evidence>
<dbReference type="PANTHER" id="PTHR47537">
    <property type="entry name" value="CUBILIN"/>
    <property type="match status" value="1"/>
</dbReference>
<gene>
    <name evidence="5" type="ORF">DPMN_045716</name>
</gene>
<dbReference type="Gene3D" id="2.60.120.290">
    <property type="entry name" value="Spermadhesin, CUB domain"/>
    <property type="match status" value="2"/>
</dbReference>
<dbReference type="Proteomes" id="UP000828390">
    <property type="component" value="Unassembled WGS sequence"/>
</dbReference>
<dbReference type="AlphaFoldDB" id="A0A9D4D6U7"/>
<dbReference type="InterPro" id="IPR053207">
    <property type="entry name" value="Non-NMDA_GluR_Accessory"/>
</dbReference>
<dbReference type="PANTHER" id="PTHR47537:SF2">
    <property type="entry name" value="CUBILIN"/>
    <property type="match status" value="1"/>
</dbReference>
<dbReference type="Pfam" id="PF00431">
    <property type="entry name" value="CUB"/>
    <property type="match status" value="2"/>
</dbReference>
<evidence type="ECO:0000313" key="5">
    <source>
        <dbReference type="EMBL" id="KAH3739069.1"/>
    </source>
</evidence>
<evidence type="ECO:0000259" key="4">
    <source>
        <dbReference type="PROSITE" id="PS01180"/>
    </source>
</evidence>
<reference evidence="5" key="2">
    <citation type="submission" date="2020-11" db="EMBL/GenBank/DDBJ databases">
        <authorList>
            <person name="McCartney M.A."/>
            <person name="Auch B."/>
            <person name="Kono T."/>
            <person name="Mallez S."/>
            <person name="Becker A."/>
            <person name="Gohl D.M."/>
            <person name="Silverstein K.A.T."/>
            <person name="Koren S."/>
            <person name="Bechman K.B."/>
            <person name="Herman A."/>
            <person name="Abrahante J.E."/>
            <person name="Garbe J."/>
        </authorList>
    </citation>
    <scope>NUCLEOTIDE SEQUENCE</scope>
    <source>
        <strain evidence="5">Duluth1</strain>
        <tissue evidence="5">Whole animal</tissue>
    </source>
</reference>
<dbReference type="PROSITE" id="PS01180">
    <property type="entry name" value="CUB"/>
    <property type="match status" value="2"/>
</dbReference>
<evidence type="ECO:0000313" key="6">
    <source>
        <dbReference type="Proteomes" id="UP000828390"/>
    </source>
</evidence>